<dbReference type="OrthoDB" id="8779193at2"/>
<dbReference type="eggNOG" id="ENOG5030U8U">
    <property type="taxonomic scope" value="Bacteria"/>
</dbReference>
<keyword evidence="2" id="KW-1185">Reference proteome</keyword>
<dbReference type="RefSeq" id="WP_008637881.1">
    <property type="nucleotide sequence ID" value="NZ_AFXZ01000035.1"/>
</dbReference>
<proteinExistence type="predicted"/>
<evidence type="ECO:0000313" key="2">
    <source>
        <dbReference type="Proteomes" id="UP000003730"/>
    </source>
</evidence>
<sequence>MKETERNIKKENFIEWTTFIEDRVNNWTLNAPKKLVDVLDYSPESLKVIEKYILENYTRETLGKPENKSTIDAIISYYSEVFMRNLPNSIWHIELEDENSVDFNLPCIKTPIGTLVNPYYLIKRVMAKNKGTFLYDFYVKRLGYINNPETY</sequence>
<comment type="caution">
    <text evidence="1">The sequence shown here is derived from an EMBL/GenBank/DDBJ whole genome shotgun (WGS) entry which is preliminary data.</text>
</comment>
<protein>
    <submittedName>
        <fullName evidence="1">Uncharacterized protein</fullName>
    </submittedName>
</protein>
<evidence type="ECO:0000313" key="1">
    <source>
        <dbReference type="EMBL" id="EGV43084.1"/>
    </source>
</evidence>
<dbReference type="STRING" id="1046627.BZARG_3069"/>
<dbReference type="Proteomes" id="UP000003730">
    <property type="component" value="Unassembled WGS sequence"/>
</dbReference>
<accession>G2EEP6</accession>
<gene>
    <name evidence="1" type="ORF">BZARG_3069</name>
</gene>
<organism evidence="1 2">
    <name type="scientific">Bizionia argentinensis JUB59</name>
    <dbReference type="NCBI Taxonomy" id="1046627"/>
    <lineage>
        <taxon>Bacteria</taxon>
        <taxon>Pseudomonadati</taxon>
        <taxon>Bacteroidota</taxon>
        <taxon>Flavobacteriia</taxon>
        <taxon>Flavobacteriales</taxon>
        <taxon>Flavobacteriaceae</taxon>
        <taxon>Bizionia</taxon>
    </lineage>
</organism>
<dbReference type="EMBL" id="AFXZ01000035">
    <property type="protein sequence ID" value="EGV43084.1"/>
    <property type="molecule type" value="Genomic_DNA"/>
</dbReference>
<name>G2EEP6_9FLAO</name>
<reference evidence="1 2" key="1">
    <citation type="journal article" date="2008" name="Int. J. Syst. Evol. Microbiol.">
        <title>Bizionia argentinensis sp. nov., isolated from surface marine water in Antarctica.</title>
        <authorList>
            <person name="Bercovich A."/>
            <person name="Vazquez S.C."/>
            <person name="Yankilevich P."/>
            <person name="Coria S.H."/>
            <person name="Foti M."/>
            <person name="Hernandez E."/>
            <person name="Vidal A."/>
            <person name="Ruberto L."/>
            <person name="Melo C."/>
            <person name="Marenssi S."/>
            <person name="Criscuolo M."/>
            <person name="Memoli M."/>
            <person name="Arguelles M."/>
            <person name="Mac Cormack W.P."/>
        </authorList>
    </citation>
    <scope>NUCLEOTIDE SEQUENCE [LARGE SCALE GENOMIC DNA]</scope>
    <source>
        <strain evidence="1 2">JUB59</strain>
    </source>
</reference>
<dbReference type="AlphaFoldDB" id="G2EEP6"/>